<protein>
    <submittedName>
        <fullName evidence="1">Uncharacterized protein</fullName>
    </submittedName>
</protein>
<evidence type="ECO:0000313" key="1">
    <source>
        <dbReference type="EMBL" id="PIO38906.1"/>
    </source>
</evidence>
<organism evidence="1 2">
    <name type="scientific">Aquarana catesbeiana</name>
    <name type="common">American bullfrog</name>
    <name type="synonym">Rana catesbeiana</name>
    <dbReference type="NCBI Taxonomy" id="8400"/>
    <lineage>
        <taxon>Eukaryota</taxon>
        <taxon>Metazoa</taxon>
        <taxon>Chordata</taxon>
        <taxon>Craniata</taxon>
        <taxon>Vertebrata</taxon>
        <taxon>Euteleostomi</taxon>
        <taxon>Amphibia</taxon>
        <taxon>Batrachia</taxon>
        <taxon>Anura</taxon>
        <taxon>Neobatrachia</taxon>
        <taxon>Ranoidea</taxon>
        <taxon>Ranidae</taxon>
        <taxon>Aquarana</taxon>
    </lineage>
</organism>
<dbReference type="Proteomes" id="UP000228934">
    <property type="component" value="Unassembled WGS sequence"/>
</dbReference>
<evidence type="ECO:0000313" key="2">
    <source>
        <dbReference type="Proteomes" id="UP000228934"/>
    </source>
</evidence>
<name>A0A2G9SFJ9_AQUCT</name>
<sequence length="93" mass="10684">MYIIIKIQISFYLAYKYIAEIMLYVQRKLQSRYIGKPYFSEGNYGRKSHPCVITDPNNCWTTQGRIMGAAKADFFLKPNSTFNASLNNLCGPS</sequence>
<gene>
    <name evidence="1" type="ORF">AB205_0218490</name>
</gene>
<proteinExistence type="predicted"/>
<reference evidence="2" key="1">
    <citation type="journal article" date="2017" name="Nat. Commun.">
        <title>The North American bullfrog draft genome provides insight into hormonal regulation of long noncoding RNA.</title>
        <authorList>
            <person name="Hammond S.A."/>
            <person name="Warren R.L."/>
            <person name="Vandervalk B.P."/>
            <person name="Kucuk E."/>
            <person name="Khan H."/>
            <person name="Gibb E.A."/>
            <person name="Pandoh P."/>
            <person name="Kirk H."/>
            <person name="Zhao Y."/>
            <person name="Jones M."/>
            <person name="Mungall A.J."/>
            <person name="Coope R."/>
            <person name="Pleasance S."/>
            <person name="Moore R.A."/>
            <person name="Holt R.A."/>
            <person name="Round J.M."/>
            <person name="Ohora S."/>
            <person name="Walle B.V."/>
            <person name="Veldhoen N."/>
            <person name="Helbing C.C."/>
            <person name="Birol I."/>
        </authorList>
    </citation>
    <scope>NUCLEOTIDE SEQUENCE [LARGE SCALE GENOMIC DNA]</scope>
</reference>
<dbReference type="EMBL" id="KV925113">
    <property type="protein sequence ID" value="PIO38906.1"/>
    <property type="molecule type" value="Genomic_DNA"/>
</dbReference>
<accession>A0A2G9SFJ9</accession>
<keyword evidence="2" id="KW-1185">Reference proteome</keyword>
<dbReference type="AlphaFoldDB" id="A0A2G9SFJ9"/>